<feature type="transmembrane region" description="Helical" evidence="4">
    <location>
        <begin position="362"/>
        <end position="380"/>
    </location>
</feature>
<comment type="similarity">
    <text evidence="1">Belongs to the glycosyltransferase 2 family.</text>
</comment>
<evidence type="ECO:0000313" key="8">
    <source>
        <dbReference type="Proteomes" id="UP000222163"/>
    </source>
</evidence>
<feature type="transmembrane region" description="Helical" evidence="4">
    <location>
        <begin position="392"/>
        <end position="413"/>
    </location>
</feature>
<dbReference type="EMBL" id="JAUYVU010000009">
    <property type="protein sequence ID" value="MDP2542107.1"/>
    <property type="molecule type" value="Genomic_DNA"/>
</dbReference>
<accession>A0A2G1BRC2</accession>
<dbReference type="InterPro" id="IPR001173">
    <property type="entry name" value="Glyco_trans_2-like"/>
</dbReference>
<keyword evidence="9" id="KW-1185">Reference proteome</keyword>
<organism evidence="7 8">
    <name type="scientific">Tenacibaculum discolor</name>
    <dbReference type="NCBI Taxonomy" id="361581"/>
    <lineage>
        <taxon>Bacteria</taxon>
        <taxon>Pseudomonadati</taxon>
        <taxon>Bacteroidota</taxon>
        <taxon>Flavobacteriia</taxon>
        <taxon>Flavobacteriales</taxon>
        <taxon>Flavobacteriaceae</taxon>
        <taxon>Tenacibaculum</taxon>
    </lineage>
</organism>
<reference evidence="7" key="2">
    <citation type="submission" date="2017-10" db="EMBL/GenBank/DDBJ databases">
        <authorList>
            <person name="Enke T.N."/>
            <person name="Cordero O.X."/>
        </authorList>
    </citation>
    <scope>NUCLEOTIDE SEQUENCE</scope>
    <source>
        <strain evidence="7">4G03</strain>
    </source>
</reference>
<dbReference type="Gene3D" id="3.90.550.10">
    <property type="entry name" value="Spore Coat Polysaccharide Biosynthesis Protein SpsA, Chain A"/>
    <property type="match status" value="1"/>
</dbReference>
<dbReference type="Proteomes" id="UP001242342">
    <property type="component" value="Unassembled WGS sequence"/>
</dbReference>
<evidence type="ECO:0000313" key="6">
    <source>
        <dbReference type="EMBL" id="MDP2542107.1"/>
    </source>
</evidence>
<feature type="domain" description="Glycosyltransferase 2-like" evidence="5">
    <location>
        <begin position="77"/>
        <end position="244"/>
    </location>
</feature>
<dbReference type="SUPFAM" id="SSF53448">
    <property type="entry name" value="Nucleotide-diphospho-sugar transferases"/>
    <property type="match status" value="1"/>
</dbReference>
<evidence type="ECO:0000259" key="5">
    <source>
        <dbReference type="Pfam" id="PF00535"/>
    </source>
</evidence>
<dbReference type="PANTHER" id="PTHR43630">
    <property type="entry name" value="POLY-BETA-1,6-N-ACETYL-D-GLUCOSAMINE SYNTHASE"/>
    <property type="match status" value="1"/>
</dbReference>
<dbReference type="PANTHER" id="PTHR43630:SF1">
    <property type="entry name" value="POLY-BETA-1,6-N-ACETYL-D-GLUCOSAMINE SYNTHASE"/>
    <property type="match status" value="1"/>
</dbReference>
<name>A0A2G1BRC2_9FLAO</name>
<keyword evidence="2 6" id="KW-0328">Glycosyltransferase</keyword>
<evidence type="ECO:0000313" key="9">
    <source>
        <dbReference type="Proteomes" id="UP001242342"/>
    </source>
</evidence>
<dbReference type="CDD" id="cd06423">
    <property type="entry name" value="CESA_like"/>
    <property type="match status" value="1"/>
</dbReference>
<evidence type="ECO:0000256" key="4">
    <source>
        <dbReference type="SAM" id="Phobius"/>
    </source>
</evidence>
<sequence length="440" mass="51693">MIFLSLHNLVPEYVNYWFVVGLPKFIRVFWYFVIFEFTRYIIIDYVIAFIFLITRKKRAKKFEEAKRKLFQENPFVSVIIPGKNEGKHLYKLTKSLEEQTFKNFELIIVDDGSDDDTPIIGKNLERLGLIDMFIRNEMRGGKASAANLALRFSKGKYIVHLDADCSFDSDAIEQVLLPFFINDKIAAVGGNVKVRNYKESLCAKLQAIEYLKTVSVGRIITSYLGIYKIISGAFGAFRKDVIDSIGGWDIGPGLDGDITVKIRKSGYKVYFQEKAICLTNAPSKFKVLTKQRLRWDKSIIRFRVRKHKDVYFPTANFNWSTFFSLAENVFYNVILDIMWWVYIIDIIVNYNSSLQFIIPMNFTLYFVMSYVQMLSIYIFSERREEEKYLWPYVILMTIYTGTYLRIVRTIAYYKEFFFKRSFEDPWNPYKSSIQAKRAGL</sequence>
<proteinExistence type="inferred from homology"/>
<gene>
    <name evidence="7" type="ORF">CSC81_12855</name>
    <name evidence="6" type="ORF">Q8W23_11535</name>
</gene>
<protein>
    <submittedName>
        <fullName evidence="6 7">Glycosyltransferase</fullName>
        <ecNumber evidence="6">2.4.-.-</ecNumber>
    </submittedName>
</protein>
<dbReference type="AlphaFoldDB" id="A0A2G1BRC2"/>
<dbReference type="EC" id="2.4.-.-" evidence="6"/>
<keyword evidence="4" id="KW-1133">Transmembrane helix</keyword>
<feature type="transmembrane region" description="Helical" evidence="4">
    <location>
        <begin position="28"/>
        <end position="53"/>
    </location>
</feature>
<keyword evidence="4" id="KW-0472">Membrane</keyword>
<dbReference type="EMBL" id="PDUU01000013">
    <property type="protein sequence ID" value="PHN96611.1"/>
    <property type="molecule type" value="Genomic_DNA"/>
</dbReference>
<dbReference type="Pfam" id="PF00535">
    <property type="entry name" value="Glycos_transf_2"/>
    <property type="match status" value="1"/>
</dbReference>
<feature type="transmembrane region" description="Helical" evidence="4">
    <location>
        <begin position="329"/>
        <end position="350"/>
    </location>
</feature>
<evidence type="ECO:0000256" key="1">
    <source>
        <dbReference type="ARBA" id="ARBA00006739"/>
    </source>
</evidence>
<reference evidence="7 8" key="1">
    <citation type="journal article" date="2016" name="Nat. Commun.">
        <title>Microbial interactions lead to rapid micro-scale successions on model marine particles.</title>
        <authorList>
            <person name="Datta M.S."/>
            <person name="Sliwerska E."/>
            <person name="Gore J."/>
            <person name="Polz M.F."/>
            <person name="Cordero O.X."/>
        </authorList>
    </citation>
    <scope>NUCLEOTIDE SEQUENCE [LARGE SCALE GENOMIC DNA]</scope>
    <source>
        <strain evidence="7 8">4G03</strain>
    </source>
</reference>
<dbReference type="InterPro" id="IPR029044">
    <property type="entry name" value="Nucleotide-diphossugar_trans"/>
</dbReference>
<evidence type="ECO:0000256" key="3">
    <source>
        <dbReference type="ARBA" id="ARBA00022679"/>
    </source>
</evidence>
<reference evidence="6 9" key="3">
    <citation type="submission" date="2023-07" db="EMBL/GenBank/DDBJ databases">
        <title>Genome content predicts the carbon catabolic preferences of heterotrophic bacteria.</title>
        <authorList>
            <person name="Gralka M."/>
        </authorList>
    </citation>
    <scope>NUCLEOTIDE SEQUENCE [LARGE SCALE GENOMIC DNA]</scope>
    <source>
        <strain evidence="6 9">4G03</strain>
    </source>
</reference>
<evidence type="ECO:0000256" key="2">
    <source>
        <dbReference type="ARBA" id="ARBA00022676"/>
    </source>
</evidence>
<dbReference type="RefSeq" id="WP_099216153.1">
    <property type="nucleotide sequence ID" value="NZ_JAUYVU010000009.1"/>
</dbReference>
<dbReference type="GO" id="GO:0016757">
    <property type="term" value="F:glycosyltransferase activity"/>
    <property type="evidence" value="ECO:0007669"/>
    <property type="project" value="UniProtKB-KW"/>
</dbReference>
<comment type="caution">
    <text evidence="7">The sequence shown here is derived from an EMBL/GenBank/DDBJ whole genome shotgun (WGS) entry which is preliminary data.</text>
</comment>
<keyword evidence="3 6" id="KW-0808">Transferase</keyword>
<keyword evidence="4" id="KW-0812">Transmembrane</keyword>
<dbReference type="Proteomes" id="UP000222163">
    <property type="component" value="Unassembled WGS sequence"/>
</dbReference>
<evidence type="ECO:0000313" key="7">
    <source>
        <dbReference type="EMBL" id="PHN96611.1"/>
    </source>
</evidence>